<keyword evidence="2" id="KW-1185">Reference proteome</keyword>
<evidence type="ECO:0000313" key="1">
    <source>
        <dbReference type="EMBL" id="SKC85285.1"/>
    </source>
</evidence>
<name>A0A1T5MAT1_9BACT</name>
<organism evidence="1 2">
    <name type="scientific">Ohtaekwangia koreensis</name>
    <dbReference type="NCBI Taxonomy" id="688867"/>
    <lineage>
        <taxon>Bacteria</taxon>
        <taxon>Pseudomonadati</taxon>
        <taxon>Bacteroidota</taxon>
        <taxon>Cytophagia</taxon>
        <taxon>Cytophagales</taxon>
        <taxon>Fulvivirgaceae</taxon>
        <taxon>Ohtaekwangia</taxon>
    </lineage>
</organism>
<dbReference type="OrthoDB" id="9811959at2"/>
<dbReference type="AlphaFoldDB" id="A0A1T5MAT1"/>
<sequence length="116" mass="13355">MFDFEKLEVYQIAKNLVTDSLKIIFSNEKLDPYIKDQWKKACMDILLNLAEGTGRMTSADKKHYITIARSAVFECVAILQVLGELNSIPLAQAQDLYDRYEKVSKMLLGMYRSHSE</sequence>
<protein>
    <submittedName>
        <fullName evidence="1">Four helix bundle protein</fullName>
    </submittedName>
</protein>
<dbReference type="Proteomes" id="UP000190961">
    <property type="component" value="Unassembled WGS sequence"/>
</dbReference>
<dbReference type="InterPro" id="IPR036583">
    <property type="entry name" value="23S_rRNA_IVS_sf"/>
</dbReference>
<dbReference type="PANTHER" id="PTHR38471:SF2">
    <property type="entry name" value="FOUR HELIX BUNDLE PROTEIN"/>
    <property type="match status" value="1"/>
</dbReference>
<dbReference type="STRING" id="688867.SAMN05660236_4872"/>
<dbReference type="InterPro" id="IPR012657">
    <property type="entry name" value="23S_rRNA-intervening_sequence"/>
</dbReference>
<dbReference type="EMBL" id="FUZU01000004">
    <property type="protein sequence ID" value="SKC85285.1"/>
    <property type="molecule type" value="Genomic_DNA"/>
</dbReference>
<dbReference type="RefSeq" id="WP_079689402.1">
    <property type="nucleotide sequence ID" value="NZ_FUZU01000004.1"/>
</dbReference>
<proteinExistence type="predicted"/>
<dbReference type="Gene3D" id="1.20.1440.60">
    <property type="entry name" value="23S rRNA-intervening sequence"/>
    <property type="match status" value="1"/>
</dbReference>
<gene>
    <name evidence="1" type="ORF">SAMN05660236_4872</name>
</gene>
<evidence type="ECO:0000313" key="2">
    <source>
        <dbReference type="Proteomes" id="UP000190961"/>
    </source>
</evidence>
<reference evidence="1 2" key="1">
    <citation type="submission" date="2017-02" db="EMBL/GenBank/DDBJ databases">
        <authorList>
            <person name="Peterson S.W."/>
        </authorList>
    </citation>
    <scope>NUCLEOTIDE SEQUENCE [LARGE SCALE GENOMIC DNA]</scope>
    <source>
        <strain evidence="1 2">DSM 25262</strain>
    </source>
</reference>
<dbReference type="NCBIfam" id="TIGR02436">
    <property type="entry name" value="four helix bundle protein"/>
    <property type="match status" value="1"/>
</dbReference>
<dbReference type="PANTHER" id="PTHR38471">
    <property type="entry name" value="FOUR HELIX BUNDLE PROTEIN"/>
    <property type="match status" value="1"/>
</dbReference>
<dbReference type="SUPFAM" id="SSF158446">
    <property type="entry name" value="IVS-encoded protein-like"/>
    <property type="match status" value="1"/>
</dbReference>
<accession>A0A1T5MAT1</accession>
<dbReference type="Pfam" id="PF05635">
    <property type="entry name" value="23S_rRNA_IVP"/>
    <property type="match status" value="1"/>
</dbReference>